<sequence length="276" mass="32085">MFRILIPLALILATDARRVQERSPLLRLRYPVTAASKSQIKYAEENNYDETGPGAKIPDYAYKTYKTLEDALVAYLNDPDTKLPEYDQSVALSRLTNKQPQKQQTLELKPEPIQRHYPKTVEEYTGYKNPEGHKYEYVFPQRVYSQDQKKFYDYKPEVDFVLKPKNKKPLEPFKLQKVIPVKEHPISLAHYTRDPDIEEAFDQFNPNPKYSFSYGVHNKETGDLKTAQETREGGIVHGYYSFMDADGKQRIVHYTADDKQGFRATVQRTAGEGYNQ</sequence>
<dbReference type="Proteomes" id="UP000824533">
    <property type="component" value="Linkage Group LG11"/>
</dbReference>
<organism evidence="1 2">
    <name type="scientific">Dendrolimus kikuchii</name>
    <dbReference type="NCBI Taxonomy" id="765133"/>
    <lineage>
        <taxon>Eukaryota</taxon>
        <taxon>Metazoa</taxon>
        <taxon>Ecdysozoa</taxon>
        <taxon>Arthropoda</taxon>
        <taxon>Hexapoda</taxon>
        <taxon>Insecta</taxon>
        <taxon>Pterygota</taxon>
        <taxon>Neoptera</taxon>
        <taxon>Endopterygota</taxon>
        <taxon>Lepidoptera</taxon>
        <taxon>Glossata</taxon>
        <taxon>Ditrysia</taxon>
        <taxon>Bombycoidea</taxon>
        <taxon>Lasiocampidae</taxon>
        <taxon>Dendrolimus</taxon>
    </lineage>
</organism>
<dbReference type="EMBL" id="CM034397">
    <property type="protein sequence ID" value="KAJ0178012.1"/>
    <property type="molecule type" value="Genomic_DNA"/>
</dbReference>
<name>A0ACC1D3N6_9NEOP</name>
<accession>A0ACC1D3N6</accession>
<protein>
    <submittedName>
        <fullName evidence="1">Uncharacterized protein</fullName>
    </submittedName>
</protein>
<evidence type="ECO:0000313" key="1">
    <source>
        <dbReference type="EMBL" id="KAJ0178012.1"/>
    </source>
</evidence>
<proteinExistence type="predicted"/>
<gene>
    <name evidence="1" type="ORF">K1T71_006885</name>
</gene>
<evidence type="ECO:0000313" key="2">
    <source>
        <dbReference type="Proteomes" id="UP000824533"/>
    </source>
</evidence>
<comment type="caution">
    <text evidence="1">The sequence shown here is derived from an EMBL/GenBank/DDBJ whole genome shotgun (WGS) entry which is preliminary data.</text>
</comment>
<reference evidence="1 2" key="1">
    <citation type="journal article" date="2021" name="Front. Genet.">
        <title>Chromosome-Level Genome Assembly Reveals Significant Gene Expansion in the Toll and IMD Signaling Pathways of Dendrolimus kikuchii.</title>
        <authorList>
            <person name="Zhou J."/>
            <person name="Wu P."/>
            <person name="Xiong Z."/>
            <person name="Liu N."/>
            <person name="Zhao N."/>
            <person name="Ji M."/>
            <person name="Qiu Y."/>
            <person name="Yang B."/>
        </authorList>
    </citation>
    <scope>NUCLEOTIDE SEQUENCE [LARGE SCALE GENOMIC DNA]</scope>
    <source>
        <strain evidence="1">Ann1</strain>
    </source>
</reference>
<keyword evidence="2" id="KW-1185">Reference proteome</keyword>